<evidence type="ECO:0000256" key="2">
    <source>
        <dbReference type="ARBA" id="ARBA00023295"/>
    </source>
</evidence>
<proteinExistence type="predicted"/>
<accession>A0A6G4V668</accession>
<organism evidence="5 6">
    <name type="scientific">Streptomyces scabichelini</name>
    <dbReference type="NCBI Taxonomy" id="2711217"/>
    <lineage>
        <taxon>Bacteria</taxon>
        <taxon>Bacillati</taxon>
        <taxon>Actinomycetota</taxon>
        <taxon>Actinomycetes</taxon>
        <taxon>Kitasatosporales</taxon>
        <taxon>Streptomycetaceae</taxon>
        <taxon>Streptomyces</taxon>
    </lineage>
</organism>
<name>A0A6G4V668_9ACTN</name>
<protein>
    <submittedName>
        <fullName evidence="5">Beta-galactosidase</fullName>
    </submittedName>
</protein>
<dbReference type="PANTHER" id="PTHR36447:SF1">
    <property type="entry name" value="BETA-GALACTOSIDASE GANA"/>
    <property type="match status" value="1"/>
</dbReference>
<comment type="caution">
    <text evidence="5">The sequence shown here is derived from an EMBL/GenBank/DDBJ whole genome shotgun (WGS) entry which is preliminary data.</text>
</comment>
<evidence type="ECO:0000313" key="5">
    <source>
        <dbReference type="EMBL" id="NGO09481.1"/>
    </source>
</evidence>
<evidence type="ECO:0000256" key="1">
    <source>
        <dbReference type="ARBA" id="ARBA00022801"/>
    </source>
</evidence>
<keyword evidence="1" id="KW-0378">Hydrolase</keyword>
<gene>
    <name evidence="5" type="ORF">G5C60_18215</name>
</gene>
<evidence type="ECO:0000256" key="3">
    <source>
        <dbReference type="SAM" id="MobiDB-lite"/>
    </source>
</evidence>
<dbReference type="SUPFAM" id="SSF51445">
    <property type="entry name" value="(Trans)glycosidases"/>
    <property type="match status" value="1"/>
</dbReference>
<dbReference type="GO" id="GO:0009341">
    <property type="term" value="C:beta-galactosidase complex"/>
    <property type="evidence" value="ECO:0007669"/>
    <property type="project" value="InterPro"/>
</dbReference>
<keyword evidence="2" id="KW-0326">Glycosidase</keyword>
<dbReference type="GO" id="GO:0004565">
    <property type="term" value="F:beta-galactosidase activity"/>
    <property type="evidence" value="ECO:0007669"/>
    <property type="project" value="InterPro"/>
</dbReference>
<evidence type="ECO:0000259" key="4">
    <source>
        <dbReference type="Pfam" id="PF02449"/>
    </source>
</evidence>
<keyword evidence="6" id="KW-1185">Reference proteome</keyword>
<sequence length="100" mass="11209">MPAHQRPGLGDATRGRILFGGDYNPEQWPEETWHEDVRLMKDAGVNSVTLGVFSWAKLEPRPGAREFGWLDRLMDLMHENGIGVVLATPTSSPPPWMGRL</sequence>
<dbReference type="EMBL" id="JAAKZY010000051">
    <property type="protein sequence ID" value="NGO09481.1"/>
    <property type="molecule type" value="Genomic_DNA"/>
</dbReference>
<dbReference type="InterPro" id="IPR017853">
    <property type="entry name" value="GH"/>
</dbReference>
<feature type="non-terminal residue" evidence="5">
    <location>
        <position position="100"/>
    </location>
</feature>
<dbReference type="InterPro" id="IPR013529">
    <property type="entry name" value="Glyco_hydro_42_N"/>
</dbReference>
<dbReference type="InterPro" id="IPR003476">
    <property type="entry name" value="Glyco_hydro_42"/>
</dbReference>
<dbReference type="Proteomes" id="UP000472335">
    <property type="component" value="Unassembled WGS sequence"/>
</dbReference>
<dbReference type="Pfam" id="PF02449">
    <property type="entry name" value="Glyco_hydro_42"/>
    <property type="match status" value="1"/>
</dbReference>
<evidence type="ECO:0000313" key="6">
    <source>
        <dbReference type="Proteomes" id="UP000472335"/>
    </source>
</evidence>
<dbReference type="AlphaFoldDB" id="A0A6G4V668"/>
<dbReference type="RefSeq" id="WP_206439670.1">
    <property type="nucleotide sequence ID" value="NZ_JAAKZY010000051.1"/>
</dbReference>
<reference evidence="5 6" key="1">
    <citation type="submission" date="2020-02" db="EMBL/GenBank/DDBJ databases">
        <title>Whole-genome analyses of novel actinobacteria.</title>
        <authorList>
            <person name="Sahin N."/>
            <person name="Gencbay T."/>
        </authorList>
    </citation>
    <scope>NUCLEOTIDE SEQUENCE [LARGE SCALE GENOMIC DNA]</scope>
    <source>
        <strain evidence="5 6">HC44</strain>
    </source>
</reference>
<dbReference type="PANTHER" id="PTHR36447">
    <property type="entry name" value="BETA-GALACTOSIDASE GANA"/>
    <property type="match status" value="1"/>
</dbReference>
<feature type="region of interest" description="Disordered" evidence="3">
    <location>
        <begin position="1"/>
        <end position="21"/>
    </location>
</feature>
<dbReference type="GO" id="GO:0005975">
    <property type="term" value="P:carbohydrate metabolic process"/>
    <property type="evidence" value="ECO:0007669"/>
    <property type="project" value="InterPro"/>
</dbReference>
<feature type="domain" description="Glycoside hydrolase family 42 N-terminal" evidence="4">
    <location>
        <begin position="22"/>
        <end position="98"/>
    </location>
</feature>
<dbReference type="Gene3D" id="3.20.20.80">
    <property type="entry name" value="Glycosidases"/>
    <property type="match status" value="1"/>
</dbReference>